<sequence length="121" mass="12929">MNWLVLGGSLVAVLATAGLVAWLGLGRGAVIAEEQAARLAEQLLHDFTSRDVFVDRQGRSALVRGDDGSFALLRIQGAHPVARRLNSPIAMQKTPEGVVVSTGERRFGKTLIANDELLALL</sequence>
<keyword evidence="2" id="KW-1185">Reference proteome</keyword>
<dbReference type="RefSeq" id="WP_379537097.1">
    <property type="nucleotide sequence ID" value="NZ_JBHSDR010000003.1"/>
</dbReference>
<organism evidence="1 2">
    <name type="scientific">Novosphingobium tardum</name>
    <dbReference type="NCBI Taxonomy" id="1538021"/>
    <lineage>
        <taxon>Bacteria</taxon>
        <taxon>Pseudomonadati</taxon>
        <taxon>Pseudomonadota</taxon>
        <taxon>Alphaproteobacteria</taxon>
        <taxon>Sphingomonadales</taxon>
        <taxon>Sphingomonadaceae</taxon>
        <taxon>Novosphingobium</taxon>
    </lineage>
</organism>
<name>A0ABV8RJX2_9SPHN</name>
<evidence type="ECO:0008006" key="3">
    <source>
        <dbReference type="Google" id="ProtNLM"/>
    </source>
</evidence>
<proteinExistence type="predicted"/>
<gene>
    <name evidence="1" type="ORF">ACFO0A_00895</name>
</gene>
<comment type="caution">
    <text evidence="1">The sequence shown here is derived from an EMBL/GenBank/DDBJ whole genome shotgun (WGS) entry which is preliminary data.</text>
</comment>
<evidence type="ECO:0000313" key="1">
    <source>
        <dbReference type="EMBL" id="MFC4293607.1"/>
    </source>
</evidence>
<protein>
    <recommendedName>
        <fullName evidence="3">Sensor histidine kinase</fullName>
    </recommendedName>
</protein>
<dbReference type="EMBL" id="JBHSDR010000003">
    <property type="protein sequence ID" value="MFC4293607.1"/>
    <property type="molecule type" value="Genomic_DNA"/>
</dbReference>
<dbReference type="Proteomes" id="UP001595828">
    <property type="component" value="Unassembled WGS sequence"/>
</dbReference>
<evidence type="ECO:0000313" key="2">
    <source>
        <dbReference type="Proteomes" id="UP001595828"/>
    </source>
</evidence>
<reference evidence="2" key="1">
    <citation type="journal article" date="2019" name="Int. J. Syst. Evol. Microbiol.">
        <title>The Global Catalogue of Microorganisms (GCM) 10K type strain sequencing project: providing services to taxonomists for standard genome sequencing and annotation.</title>
        <authorList>
            <consortium name="The Broad Institute Genomics Platform"/>
            <consortium name="The Broad Institute Genome Sequencing Center for Infectious Disease"/>
            <person name="Wu L."/>
            <person name="Ma J."/>
        </authorList>
    </citation>
    <scope>NUCLEOTIDE SEQUENCE [LARGE SCALE GENOMIC DNA]</scope>
    <source>
        <strain evidence="2">CGMCC 1.12989</strain>
    </source>
</reference>
<accession>A0ABV8RJX2</accession>